<reference evidence="15 16" key="1">
    <citation type="submission" date="2017-12" db="EMBL/GenBank/DDBJ databases">
        <title>Integrating genomic resources of turbot (Scophthalmus maximus) in depth evaluation of genetic and physical mapping variation across individuals.</title>
        <authorList>
            <person name="Martinez P."/>
        </authorList>
    </citation>
    <scope>NUCLEOTIDE SEQUENCE [LARGE SCALE GENOMIC DNA]</scope>
</reference>
<dbReference type="PANTHER" id="PTHR12011">
    <property type="entry name" value="ADHESION G-PROTEIN COUPLED RECEPTOR"/>
    <property type="match status" value="1"/>
</dbReference>
<evidence type="ECO:0000259" key="11">
    <source>
        <dbReference type="PROSITE" id="PS50049"/>
    </source>
</evidence>
<evidence type="ECO:0000256" key="9">
    <source>
        <dbReference type="SAM" id="MobiDB-lite"/>
    </source>
</evidence>
<evidence type="ECO:0000256" key="3">
    <source>
        <dbReference type="ARBA" id="ARBA00008670"/>
    </source>
</evidence>
<dbReference type="Gene3D" id="2.60.120.40">
    <property type="match status" value="1"/>
</dbReference>
<dbReference type="Pfam" id="PF00002">
    <property type="entry name" value="7tm_2"/>
    <property type="match status" value="1"/>
</dbReference>
<feature type="transmembrane region" description="Helical" evidence="10">
    <location>
        <begin position="910"/>
        <end position="929"/>
    </location>
</feature>
<dbReference type="SUPFAM" id="SSF49899">
    <property type="entry name" value="Concanavalin A-like lectins/glucanases"/>
    <property type="match status" value="1"/>
</dbReference>
<dbReference type="Gene3D" id="1.20.1070.10">
    <property type="entry name" value="Rhodopsin 7-helix transmembrane proteins"/>
    <property type="match status" value="1"/>
</dbReference>
<proteinExistence type="inferred from homology"/>
<comment type="subcellular location">
    <subcellularLocation>
        <location evidence="1">Membrane</location>
        <topology evidence="1">Multi-pass membrane protein</topology>
    </subcellularLocation>
</comment>
<accession>A0A2U9C8D5</accession>
<dbReference type="InterPro" id="IPR000203">
    <property type="entry name" value="GPS"/>
</dbReference>
<keyword evidence="15" id="KW-0675">Receptor</keyword>
<evidence type="ECO:0000256" key="8">
    <source>
        <dbReference type="PROSITE-ProRule" id="PRU01172"/>
    </source>
</evidence>
<dbReference type="GO" id="GO:0007166">
    <property type="term" value="P:cell surface receptor signaling pathway"/>
    <property type="evidence" value="ECO:0007669"/>
    <property type="project" value="InterPro"/>
</dbReference>
<dbReference type="InterPro" id="IPR006052">
    <property type="entry name" value="TNF_dom"/>
</dbReference>
<evidence type="ECO:0000256" key="2">
    <source>
        <dbReference type="ARBA" id="ARBA00007343"/>
    </source>
</evidence>
<evidence type="ECO:0000313" key="16">
    <source>
        <dbReference type="Proteomes" id="UP000246464"/>
    </source>
</evidence>
<sequence length="1297" mass="143154">MWQLQPGAVVPALQELSACLLLRRNIATEWTGFVYKAPGGQRIELGLGGTSSQLTVWLFGERQPLEWELKVNEWYSVCLTWSASARRLRTYINGTSVSEAPVNRILPHQLAGNGTLTLGASHYVNNEGDVLAETGNNLLGEIGLFRIWSREWSAAELRRQSCADGDVVSWDLRQWKYSCPPVPDKSIHCAWSHYKIKMTTVIVHSTEPGNCVVPPEGVTRRWLESIFPQSISVHDIAVSSPSWSKFYDYCRQHEGCTAQEDKTTYCPVPCSGCNSCPTHSFSCEVHVNVDPAANVEVIQADITALLSLPFSHNFLNLTADPESISIHPVGTCATHVTPLTNTVSLGPVKINKTQIFSQLNLFLSESFHLMTKPSTTVSTGVTPSETGQTQSMPARPANTSTTGNPLDHIVGPDKFFRVNTTLQMSVSPTNPKDMITKWVKETLEVNDTMLVLNLIIKENSMVQHNRLTEYNMNCVAEIITSIRTALTSKYENGSVVIEALDVAIKQILPKNCLEETTSTVYGPYIWPEAFPQVNQEMGCQKPKSEKAYRLCKLNIETDMTTWAEPDMTNCKQLVTISGLDNVTVTAGNAAEVVDIIQELVNVQLGNTSELSSSELGSVVEKLKEVVDVSDVKAAVGADIVTIIADILLSKTDVTPVANTVLNLTDRMGNRMDFQGESASLTAPCLALSMINVDADGFRGLTFGVSSVSPLLAPKIFLNQSFVSDPLPDKDVTISLPSAIHDFFTRNSTRVQFQFYGTDDLFQDPNTNSATQGGWTLNSYIVSASINNCHVSNLKERVVVTLNHQKLKQPEDEVKCMFWDFGKNRGQGGWNSEGCETWSISSHQTSCLCDHLTHFAVLLGVSRAPISEADSQILTVISFLGCGVSSIFLGITLLTYLAFEKLRRDYPSKILINLSAALLGLNMFFLLDSWLSSFSIYGLCIATAATLHYFLLASFTWMGLEAVHMYLALIKVFNIYVPSYILKFCIVGWGLPLVIVSLVLAIDKDAYGNAAAKEAASTLQSADQFCWLQDDVFFYVTVVAFVLLILLCNISVFVVVLIQIRQMRANKPSANSGSSLYDLRTVASLTVLLGLTWSLGFFSFGPGRVVLMYLFTIFNTVQGKKVAYNKSSLKNVSDQMFALSSPAAFQSSEKQETFHRAMAAMVVDKSTAKTSTSGYLQWDMKHSVFRNTNYFQESWLTVLQSGDYYVYSRVTFLKSESVAPLASKVMLRNSKAEDKKILMQAYCNMGGRTGDASVPRLCTATLGEVVTLEEGNQLSVWIENLSLVDYDEKATAFGMYKL</sequence>
<dbReference type="GO" id="GO:0006955">
    <property type="term" value="P:immune response"/>
    <property type="evidence" value="ECO:0007669"/>
    <property type="project" value="InterPro"/>
</dbReference>
<organism evidence="15 16">
    <name type="scientific">Scophthalmus maximus</name>
    <name type="common">Turbot</name>
    <name type="synonym">Psetta maxima</name>
    <dbReference type="NCBI Taxonomy" id="52904"/>
    <lineage>
        <taxon>Eukaryota</taxon>
        <taxon>Metazoa</taxon>
        <taxon>Chordata</taxon>
        <taxon>Craniata</taxon>
        <taxon>Vertebrata</taxon>
        <taxon>Euteleostomi</taxon>
        <taxon>Actinopterygii</taxon>
        <taxon>Neopterygii</taxon>
        <taxon>Teleostei</taxon>
        <taxon>Neoteleostei</taxon>
        <taxon>Acanthomorphata</taxon>
        <taxon>Carangaria</taxon>
        <taxon>Pleuronectiformes</taxon>
        <taxon>Pleuronectoidei</taxon>
        <taxon>Scophthalmidae</taxon>
        <taxon>Scophthalmus</taxon>
    </lineage>
</organism>
<dbReference type="PRINTS" id="PR00249">
    <property type="entry name" value="GPCRSECRETIN"/>
</dbReference>
<name>A0A2U9C8D5_SCOMX</name>
<evidence type="ECO:0000259" key="14">
    <source>
        <dbReference type="PROSITE" id="PS51828"/>
    </source>
</evidence>
<evidence type="ECO:0000259" key="13">
    <source>
        <dbReference type="PROSITE" id="PS50261"/>
    </source>
</evidence>
<evidence type="ECO:0000256" key="10">
    <source>
        <dbReference type="SAM" id="Phobius"/>
    </source>
</evidence>
<dbReference type="PROSITE" id="PS50261">
    <property type="entry name" value="G_PROTEIN_RECEP_F2_4"/>
    <property type="match status" value="1"/>
</dbReference>
<dbReference type="CDD" id="cd15997">
    <property type="entry name" value="7tmB2_GPR112"/>
    <property type="match status" value="1"/>
</dbReference>
<dbReference type="Gene3D" id="2.60.220.50">
    <property type="match status" value="1"/>
</dbReference>
<dbReference type="Pfam" id="PF01825">
    <property type="entry name" value="GPS"/>
    <property type="match status" value="1"/>
</dbReference>
<dbReference type="Pfam" id="PF13385">
    <property type="entry name" value="Laminin_G_3"/>
    <property type="match status" value="1"/>
</dbReference>
<dbReference type="STRING" id="52904.ENSSMAP00000023760"/>
<dbReference type="Gene3D" id="2.60.120.200">
    <property type="match status" value="1"/>
</dbReference>
<comment type="similarity">
    <text evidence="3">Belongs to the tumor necrosis factor family.</text>
</comment>
<dbReference type="InterPro" id="IPR008983">
    <property type="entry name" value="Tumour_necrosis_fac-like_dom"/>
</dbReference>
<evidence type="ECO:0000256" key="6">
    <source>
        <dbReference type="ARBA" id="ARBA00023136"/>
    </source>
</evidence>
<evidence type="ECO:0000256" key="4">
    <source>
        <dbReference type="ARBA" id="ARBA00022692"/>
    </source>
</evidence>
<dbReference type="SUPFAM" id="SSF49842">
    <property type="entry name" value="TNF-like"/>
    <property type="match status" value="1"/>
</dbReference>
<dbReference type="Pfam" id="PF00229">
    <property type="entry name" value="TNF"/>
    <property type="match status" value="1"/>
</dbReference>
<keyword evidence="5 10" id="KW-1133">Transmembrane helix</keyword>
<feature type="domain" description="G-protein coupled receptors family 2 profile 2" evidence="13">
    <location>
        <begin position="873"/>
        <end position="1129"/>
    </location>
</feature>
<comment type="similarity">
    <text evidence="2">Belongs to the G-protein coupled receptor 2 family. Adhesion G-protein coupled receptor (ADGR) subfamily.</text>
</comment>
<evidence type="ECO:0000256" key="5">
    <source>
        <dbReference type="ARBA" id="ARBA00022989"/>
    </source>
</evidence>
<dbReference type="SMART" id="SM00207">
    <property type="entry name" value="TNF"/>
    <property type="match status" value="1"/>
</dbReference>
<protein>
    <submittedName>
        <fullName evidence="15">Putative G-protein coupled receptor 112</fullName>
    </submittedName>
</protein>
<gene>
    <name evidence="15" type="ORF">SMAX5B_009277</name>
</gene>
<feature type="domain" description="Pentraxin (PTX)" evidence="14">
    <location>
        <begin position="1"/>
        <end position="189"/>
    </location>
</feature>
<dbReference type="GO" id="GO:0005886">
    <property type="term" value="C:plasma membrane"/>
    <property type="evidence" value="ECO:0007669"/>
    <property type="project" value="TreeGrafter"/>
</dbReference>
<dbReference type="InterPro" id="IPR057244">
    <property type="entry name" value="GAIN_B"/>
</dbReference>
<dbReference type="GO" id="GO:0005164">
    <property type="term" value="F:tumor necrosis factor receptor binding"/>
    <property type="evidence" value="ECO:0007669"/>
    <property type="project" value="InterPro"/>
</dbReference>
<dbReference type="PROSITE" id="PS50049">
    <property type="entry name" value="THD_2"/>
    <property type="match status" value="1"/>
</dbReference>
<dbReference type="GO" id="GO:0007189">
    <property type="term" value="P:adenylate cyclase-activating G protein-coupled receptor signaling pathway"/>
    <property type="evidence" value="ECO:0007669"/>
    <property type="project" value="TreeGrafter"/>
</dbReference>
<dbReference type="PANTHER" id="PTHR12011:SF277">
    <property type="entry name" value="ADHESION G-PROTEIN COUPLED RECEPTOR G4"/>
    <property type="match status" value="1"/>
</dbReference>
<feature type="compositionally biased region" description="Low complexity" evidence="9">
    <location>
        <begin position="374"/>
        <end position="387"/>
    </location>
</feature>
<keyword evidence="6 10" id="KW-0472">Membrane</keyword>
<evidence type="ECO:0000259" key="12">
    <source>
        <dbReference type="PROSITE" id="PS50221"/>
    </source>
</evidence>
<feature type="transmembrane region" description="Helical" evidence="10">
    <location>
        <begin position="935"/>
        <end position="959"/>
    </location>
</feature>
<dbReference type="InterPro" id="IPR000832">
    <property type="entry name" value="GPCR_2_secretin-like"/>
</dbReference>
<dbReference type="EMBL" id="CP026255">
    <property type="protein sequence ID" value="AWP11889.1"/>
    <property type="molecule type" value="Genomic_DNA"/>
</dbReference>
<keyword evidence="7 8" id="KW-1015">Disulfide bond</keyword>
<feature type="compositionally biased region" description="Polar residues" evidence="9">
    <location>
        <begin position="388"/>
        <end position="404"/>
    </location>
</feature>
<dbReference type="Proteomes" id="UP000246464">
    <property type="component" value="Chromosome 13"/>
</dbReference>
<dbReference type="PROSITE" id="PS50221">
    <property type="entry name" value="GAIN_B"/>
    <property type="match status" value="1"/>
</dbReference>
<feature type="disulfide bond" evidence="8">
    <location>
        <begin position="19"/>
        <end position="78"/>
    </location>
</feature>
<evidence type="ECO:0000256" key="7">
    <source>
        <dbReference type="ARBA" id="ARBA00023157"/>
    </source>
</evidence>
<feature type="transmembrane region" description="Helical" evidence="10">
    <location>
        <begin position="979"/>
        <end position="1001"/>
    </location>
</feature>
<dbReference type="SMART" id="SM00303">
    <property type="entry name" value="GPS"/>
    <property type="match status" value="1"/>
</dbReference>
<evidence type="ECO:0000256" key="1">
    <source>
        <dbReference type="ARBA" id="ARBA00004141"/>
    </source>
</evidence>
<dbReference type="PROSITE" id="PS51828">
    <property type="entry name" value="PTX_2"/>
    <property type="match status" value="1"/>
</dbReference>
<feature type="transmembrane region" description="Helical" evidence="10">
    <location>
        <begin position="1031"/>
        <end position="1057"/>
    </location>
</feature>
<feature type="domain" description="GAIN-B" evidence="12">
    <location>
        <begin position="709"/>
        <end position="864"/>
    </location>
</feature>
<keyword evidence="16" id="KW-1185">Reference proteome</keyword>
<feature type="region of interest" description="Disordered" evidence="9">
    <location>
        <begin position="374"/>
        <end position="406"/>
    </location>
</feature>
<feature type="transmembrane region" description="Helical" evidence="10">
    <location>
        <begin position="872"/>
        <end position="898"/>
    </location>
</feature>
<evidence type="ECO:0000313" key="15">
    <source>
        <dbReference type="EMBL" id="AWP11889.1"/>
    </source>
</evidence>
<dbReference type="InterPro" id="IPR017981">
    <property type="entry name" value="GPCR_2-like_7TM"/>
</dbReference>
<dbReference type="GO" id="GO:0004930">
    <property type="term" value="F:G protein-coupled receptor activity"/>
    <property type="evidence" value="ECO:0007669"/>
    <property type="project" value="InterPro"/>
</dbReference>
<dbReference type="InterPro" id="IPR046338">
    <property type="entry name" value="GAIN_dom_sf"/>
</dbReference>
<keyword evidence="4 10" id="KW-0812">Transmembrane</keyword>
<dbReference type="SUPFAM" id="SSF81321">
    <property type="entry name" value="Family A G protein-coupled receptor-like"/>
    <property type="match status" value="1"/>
</dbReference>
<dbReference type="InterPro" id="IPR001759">
    <property type="entry name" value="PTX_dom"/>
</dbReference>
<feature type="transmembrane region" description="Helical" evidence="10">
    <location>
        <begin position="1078"/>
        <end position="1099"/>
    </location>
</feature>
<dbReference type="InterPro" id="IPR013320">
    <property type="entry name" value="ConA-like_dom_sf"/>
</dbReference>
<feature type="domain" description="THD" evidence="11">
    <location>
        <begin position="1157"/>
        <end position="1297"/>
    </location>
</feature>